<dbReference type="SMART" id="SM00091">
    <property type="entry name" value="PAS"/>
    <property type="match status" value="4"/>
</dbReference>
<dbReference type="PRINTS" id="PR00344">
    <property type="entry name" value="BCTRLSENSOR"/>
</dbReference>
<feature type="domain" description="Histidine kinase" evidence="6">
    <location>
        <begin position="881"/>
        <end position="1102"/>
    </location>
</feature>
<dbReference type="EMBL" id="JANSUY010000014">
    <property type="protein sequence ID" value="MCR9016411.1"/>
    <property type="molecule type" value="Genomic_DNA"/>
</dbReference>
<comment type="caution">
    <text evidence="9">The sequence shown here is derived from an EMBL/GenBank/DDBJ whole genome shotgun (WGS) entry which is preliminary data.</text>
</comment>
<dbReference type="PROSITE" id="PS50113">
    <property type="entry name" value="PAC"/>
    <property type="match status" value="3"/>
</dbReference>
<dbReference type="PROSITE" id="PS50109">
    <property type="entry name" value="HIS_KIN"/>
    <property type="match status" value="1"/>
</dbReference>
<dbReference type="PROSITE" id="PS50112">
    <property type="entry name" value="PAS"/>
    <property type="match status" value="3"/>
</dbReference>
<protein>
    <recommendedName>
        <fullName evidence="2">histidine kinase</fullName>
        <ecNumber evidence="2">2.7.13.3</ecNumber>
    </recommendedName>
</protein>
<dbReference type="InterPro" id="IPR035965">
    <property type="entry name" value="PAS-like_dom_sf"/>
</dbReference>
<dbReference type="Gene3D" id="3.30.450.40">
    <property type="match status" value="2"/>
</dbReference>
<dbReference type="Gene3D" id="3.30.450.20">
    <property type="entry name" value="PAS domain"/>
    <property type="match status" value="4"/>
</dbReference>
<dbReference type="InterPro" id="IPR029016">
    <property type="entry name" value="GAF-like_dom_sf"/>
</dbReference>
<dbReference type="SUPFAM" id="SSF55874">
    <property type="entry name" value="ATPase domain of HSP90 chaperone/DNA topoisomerase II/histidine kinase"/>
    <property type="match status" value="1"/>
</dbReference>
<dbReference type="InterPro" id="IPR003594">
    <property type="entry name" value="HATPase_dom"/>
</dbReference>
<dbReference type="RefSeq" id="WP_258424255.1">
    <property type="nucleotide sequence ID" value="NZ_JANSUY010000014.1"/>
</dbReference>
<dbReference type="InterPro" id="IPR004358">
    <property type="entry name" value="Sig_transdc_His_kin-like_C"/>
</dbReference>
<keyword evidence="4" id="KW-0808">Transferase</keyword>
<dbReference type="InterPro" id="IPR003661">
    <property type="entry name" value="HisK_dim/P_dom"/>
</dbReference>
<dbReference type="CDD" id="cd00130">
    <property type="entry name" value="PAS"/>
    <property type="match status" value="3"/>
</dbReference>
<dbReference type="SMART" id="SM00065">
    <property type="entry name" value="GAF"/>
    <property type="match status" value="2"/>
</dbReference>
<dbReference type="GO" id="GO:0006355">
    <property type="term" value="P:regulation of DNA-templated transcription"/>
    <property type="evidence" value="ECO:0007669"/>
    <property type="project" value="InterPro"/>
</dbReference>
<dbReference type="Pfam" id="PF00512">
    <property type="entry name" value="HisKA"/>
    <property type="match status" value="1"/>
</dbReference>
<dbReference type="GO" id="GO:0000155">
    <property type="term" value="F:phosphorelay sensor kinase activity"/>
    <property type="evidence" value="ECO:0007669"/>
    <property type="project" value="InterPro"/>
</dbReference>
<dbReference type="CDD" id="cd00075">
    <property type="entry name" value="HATPase"/>
    <property type="match status" value="1"/>
</dbReference>
<dbReference type="CDD" id="cd00082">
    <property type="entry name" value="HisKA"/>
    <property type="match status" value="1"/>
</dbReference>
<feature type="domain" description="PAC" evidence="8">
    <location>
        <begin position="255"/>
        <end position="307"/>
    </location>
</feature>
<dbReference type="InterPro" id="IPR013767">
    <property type="entry name" value="PAS_fold"/>
</dbReference>
<dbReference type="Proteomes" id="UP001142175">
    <property type="component" value="Unassembled WGS sequence"/>
</dbReference>
<evidence type="ECO:0000313" key="9">
    <source>
        <dbReference type="EMBL" id="MCR9016411.1"/>
    </source>
</evidence>
<feature type="domain" description="PAS" evidence="7">
    <location>
        <begin position="435"/>
        <end position="479"/>
    </location>
</feature>
<reference evidence="9" key="1">
    <citation type="submission" date="2022-08" db="EMBL/GenBank/DDBJ databases">
        <authorList>
            <person name="Zhang D."/>
        </authorList>
    </citation>
    <scope>NUCLEOTIDE SEQUENCE</scope>
    <source>
        <strain evidence="9">XJ19-11</strain>
    </source>
</reference>
<dbReference type="NCBIfam" id="TIGR00229">
    <property type="entry name" value="sensory_box"/>
    <property type="match status" value="3"/>
</dbReference>
<organism evidence="9 10">
    <name type="scientific">Aquiflexum gelatinilyticum</name>
    <dbReference type="NCBI Taxonomy" id="2961943"/>
    <lineage>
        <taxon>Bacteria</taxon>
        <taxon>Pseudomonadati</taxon>
        <taxon>Bacteroidota</taxon>
        <taxon>Cytophagia</taxon>
        <taxon>Cytophagales</taxon>
        <taxon>Cyclobacteriaceae</taxon>
        <taxon>Aquiflexum</taxon>
    </lineage>
</organism>
<dbReference type="Gene3D" id="3.30.565.10">
    <property type="entry name" value="Histidine kinase-like ATPase, C-terminal domain"/>
    <property type="match status" value="1"/>
</dbReference>
<keyword evidence="10" id="KW-1185">Reference proteome</keyword>
<evidence type="ECO:0000256" key="2">
    <source>
        <dbReference type="ARBA" id="ARBA00012438"/>
    </source>
</evidence>
<dbReference type="SMART" id="SM00387">
    <property type="entry name" value="HATPase_c"/>
    <property type="match status" value="1"/>
</dbReference>
<dbReference type="InterPro" id="IPR036890">
    <property type="entry name" value="HATPase_C_sf"/>
</dbReference>
<dbReference type="EC" id="2.7.13.3" evidence="2"/>
<feature type="domain" description="PAC" evidence="8">
    <location>
        <begin position="382"/>
        <end position="434"/>
    </location>
</feature>
<dbReference type="Pfam" id="PF00989">
    <property type="entry name" value="PAS"/>
    <property type="match status" value="1"/>
</dbReference>
<gene>
    <name evidence="9" type="ORF">NU887_15320</name>
</gene>
<dbReference type="InterPro" id="IPR001610">
    <property type="entry name" value="PAC"/>
</dbReference>
<dbReference type="SMART" id="SM00388">
    <property type="entry name" value="HisKA"/>
    <property type="match status" value="1"/>
</dbReference>
<sequence>MNRSANILGAIGESYYLLQSNTNLKEAIPYILYFLGSSSEVDRIYIFKNHFGENGEALFSYKFEWCAEGVEPQIDAEFLQNAPWSMYPETVNKLSKNQVINELVKDTADPDFYEAMTEQGILSYLFVPIFSGDYFWGFIGFDNCKSEELFSTEQASALHAFASTLGNTFLVRKQQKKILKSQKHYRFLVNNINDVVFKYDLKGNLHFLNSTWERTTGFNIEESIGKSFFDFVEAPCSEALEKKMDHIVSKKITKFEKELQLKTSKKGPIWVKMEGILMLDRKGSAAGVFGTLIDIDKEKKGLEALIESDKRNQAIINTVKDALYTFDAFTGKCIFLSDNIVLLGFEKSQYINDKDFRKKAIHPHDRAMLEKADSKLLKTGSLDLIYRIINNQGELKWVQEKSWMEKDAHGNNLRIHGRFTDVTELKTKELKLQKSEERFRTITENIPFPLIICSVENGNIFYLNKDFRDILGFTRSDSIIDLNLDEIFVLQHQKVPLSEYFLHYGDVKNLEVKLEFKGNKTELWYSLSSQRIPFMGEEAMVVVLFDINDRKKAEESAFSLNELLKAVNETQISFFLQEDFISPLETLLDKMLHLTDSKFGFIGEVLYDRHNQPYLKSHTLTNIAWSEETQQFYKQNYSTGLEFRNLNTLFGESLRTGQIVIANKAYADPRAGGTPNGHPRLDRYLGIPVYKGEEFVGLMGLANKSQDYLMSDVEFLEPLVSSYANLIQAIRINRKKKESDKMRKQADEMYRLLSENTGDIIALHDPEMVFQYVSPSIEKVLGYTPPELIGKTPAEAFNVIDVKNQIDSQTKVVLPHKHKTNGSLVFLEVLLKPLKDEDGKTFSILATSRDVTERELGVKELKKAILRERELNQLKSRFISMTSHEFRTPLSTILSSTDLLLMMSQKDNGIISKVQLDEHLNRIINQIKRLNNVINDVLILEKNEHEKITYVLQPMYIIGFISSLIADFNDQKDPSKAIKLYFPEKEKLIYSDPVWLTHVFRNIIENALKYSLPESKAPELTLEYLAKSFEITVKDYGMGIPKEDQKYIFNSFFRSRNVSNIKGTGLGLNIVNEFVKKLGGKIKFKSELGKGSEFIVKLPYKS</sequence>
<evidence type="ECO:0000256" key="1">
    <source>
        <dbReference type="ARBA" id="ARBA00000085"/>
    </source>
</evidence>
<evidence type="ECO:0000259" key="8">
    <source>
        <dbReference type="PROSITE" id="PS50113"/>
    </source>
</evidence>
<dbReference type="SUPFAM" id="SSF47384">
    <property type="entry name" value="Homodimeric domain of signal transducing histidine kinase"/>
    <property type="match status" value="1"/>
</dbReference>
<dbReference type="Pfam" id="PF02518">
    <property type="entry name" value="HATPase_c"/>
    <property type="match status" value="1"/>
</dbReference>
<feature type="domain" description="PAS" evidence="7">
    <location>
        <begin position="746"/>
        <end position="792"/>
    </location>
</feature>
<dbReference type="InterPro" id="IPR013656">
    <property type="entry name" value="PAS_4"/>
</dbReference>
<evidence type="ECO:0000256" key="3">
    <source>
        <dbReference type="ARBA" id="ARBA00022553"/>
    </source>
</evidence>
<dbReference type="InterPro" id="IPR000014">
    <property type="entry name" value="PAS"/>
</dbReference>
<evidence type="ECO:0000313" key="10">
    <source>
        <dbReference type="Proteomes" id="UP001142175"/>
    </source>
</evidence>
<dbReference type="Pfam" id="PF08448">
    <property type="entry name" value="PAS_4"/>
    <property type="match status" value="1"/>
</dbReference>
<dbReference type="InterPro" id="IPR036097">
    <property type="entry name" value="HisK_dim/P_sf"/>
</dbReference>
<keyword evidence="3" id="KW-0597">Phosphoprotein</keyword>
<proteinExistence type="predicted"/>
<dbReference type="Pfam" id="PF13185">
    <property type="entry name" value="GAF_2"/>
    <property type="match status" value="1"/>
</dbReference>
<dbReference type="SMART" id="SM00086">
    <property type="entry name" value="PAC"/>
    <property type="match status" value="3"/>
</dbReference>
<dbReference type="SUPFAM" id="SSF55785">
    <property type="entry name" value="PYP-like sensor domain (PAS domain)"/>
    <property type="match status" value="4"/>
</dbReference>
<comment type="catalytic activity">
    <reaction evidence="1">
        <text>ATP + protein L-histidine = ADP + protein N-phospho-L-histidine.</text>
        <dbReference type="EC" id="2.7.13.3"/>
    </reaction>
</comment>
<evidence type="ECO:0000259" key="7">
    <source>
        <dbReference type="PROSITE" id="PS50112"/>
    </source>
</evidence>
<feature type="domain" description="PAS" evidence="7">
    <location>
        <begin position="181"/>
        <end position="251"/>
    </location>
</feature>
<keyword evidence="5" id="KW-0418">Kinase</keyword>
<dbReference type="Pfam" id="PF01590">
    <property type="entry name" value="GAF"/>
    <property type="match status" value="1"/>
</dbReference>
<dbReference type="InterPro" id="IPR003018">
    <property type="entry name" value="GAF"/>
</dbReference>
<dbReference type="Gene3D" id="1.10.287.130">
    <property type="match status" value="1"/>
</dbReference>
<evidence type="ECO:0000259" key="6">
    <source>
        <dbReference type="PROSITE" id="PS50109"/>
    </source>
</evidence>
<dbReference type="InterPro" id="IPR052162">
    <property type="entry name" value="Sensor_kinase/Photoreceptor"/>
</dbReference>
<dbReference type="InterPro" id="IPR000700">
    <property type="entry name" value="PAS-assoc_C"/>
</dbReference>
<dbReference type="PANTHER" id="PTHR43304">
    <property type="entry name" value="PHYTOCHROME-LIKE PROTEIN CPH1"/>
    <property type="match status" value="1"/>
</dbReference>
<dbReference type="Pfam" id="PF13188">
    <property type="entry name" value="PAS_8"/>
    <property type="match status" value="1"/>
</dbReference>
<feature type="domain" description="PAC" evidence="8">
    <location>
        <begin position="808"/>
        <end position="863"/>
    </location>
</feature>
<dbReference type="InterPro" id="IPR013655">
    <property type="entry name" value="PAS_fold_3"/>
</dbReference>
<dbReference type="SUPFAM" id="SSF55781">
    <property type="entry name" value="GAF domain-like"/>
    <property type="match status" value="2"/>
</dbReference>
<dbReference type="Pfam" id="PF08447">
    <property type="entry name" value="PAS_3"/>
    <property type="match status" value="1"/>
</dbReference>
<dbReference type="PANTHER" id="PTHR43304:SF1">
    <property type="entry name" value="PAC DOMAIN-CONTAINING PROTEIN"/>
    <property type="match status" value="1"/>
</dbReference>
<dbReference type="AlphaFoldDB" id="A0A9X2P7T2"/>
<name>A0A9X2P7T2_9BACT</name>
<accession>A0A9X2P7T2</accession>
<evidence type="ECO:0000256" key="4">
    <source>
        <dbReference type="ARBA" id="ARBA00022679"/>
    </source>
</evidence>
<dbReference type="InterPro" id="IPR005467">
    <property type="entry name" value="His_kinase_dom"/>
</dbReference>
<evidence type="ECO:0000256" key="5">
    <source>
        <dbReference type="ARBA" id="ARBA00022777"/>
    </source>
</evidence>